<evidence type="ECO:0000256" key="1">
    <source>
        <dbReference type="SAM" id="SignalP"/>
    </source>
</evidence>
<reference evidence="3" key="1">
    <citation type="submission" date="2013-02" db="EMBL/GenBank/DDBJ databases">
        <authorList>
            <consortium name="The Broad Institute Genome Sequencing Platform"/>
            <person name="Cuomo C."/>
            <person name="Becnel J."/>
            <person name="Sanscrainte N."/>
            <person name="Walker B."/>
            <person name="Young S.K."/>
            <person name="Zeng Q."/>
            <person name="Gargeya S."/>
            <person name="Fitzgerald M."/>
            <person name="Haas B."/>
            <person name="Abouelleil A."/>
            <person name="Alvarado L."/>
            <person name="Arachchi H.M."/>
            <person name="Berlin A.M."/>
            <person name="Chapman S.B."/>
            <person name="Dewar J."/>
            <person name="Goldberg J."/>
            <person name="Griggs A."/>
            <person name="Gujja S."/>
            <person name="Hansen M."/>
            <person name="Howarth C."/>
            <person name="Imamovic A."/>
            <person name="Larimer J."/>
            <person name="McCowan C."/>
            <person name="Murphy C."/>
            <person name="Neiman D."/>
            <person name="Pearson M."/>
            <person name="Priest M."/>
            <person name="Roberts A."/>
            <person name="Saif S."/>
            <person name="Shea T."/>
            <person name="Sisk P."/>
            <person name="Sykes S."/>
            <person name="Wortman J."/>
            <person name="Nusbaum C."/>
            <person name="Birren B."/>
        </authorList>
    </citation>
    <scope>NUCLEOTIDE SEQUENCE [LARGE SCALE GENOMIC DNA]</scope>
    <source>
        <strain evidence="3">PRA339</strain>
    </source>
</reference>
<gene>
    <name evidence="2" type="ORF">H312_03136</name>
</gene>
<sequence length="349" mass="41715">MLKFVYCFLTCIFSTVLEDEEKSHYYLPSNLFDDDNKKIFSLTSNQNCHKKLELKESDLSVQEETRIVEKFSLAKDDDDMPPLQKSEHVKNIGTLDSSCIKDSFHQRKETRQSNCTKTNLFFMVPKESKYITDKPLMNEFDLLRPCRASVKGFSLCENLSTELFFWEYPIDIDDNYAFCKILSCEIFKKDIFECCKKRLSHIKEIEHVDVRKIRNSIDYIFCLNFINVKEFIYFLTTIIHQTRIFQQETINFHDFTIMKCSQREGKHSDYFDFSIFDRTKEYLENSIFRKDPRFSFEDFLNFFFKNEKDFGSLNSKPIIAFGYIFRNLYLHYYCSFNIISTTLCTSVFN</sequence>
<organism evidence="2 3">
    <name type="scientific">Anncaliia algerae PRA339</name>
    <dbReference type="NCBI Taxonomy" id="1288291"/>
    <lineage>
        <taxon>Eukaryota</taxon>
        <taxon>Fungi</taxon>
        <taxon>Fungi incertae sedis</taxon>
        <taxon>Microsporidia</taxon>
        <taxon>Tubulinosematoidea</taxon>
        <taxon>Tubulinosematidae</taxon>
        <taxon>Anncaliia</taxon>
    </lineage>
</organism>
<dbReference type="OrthoDB" id="10321150at2759"/>
<dbReference type="Proteomes" id="UP000030655">
    <property type="component" value="Unassembled WGS sequence"/>
</dbReference>
<evidence type="ECO:0000313" key="3">
    <source>
        <dbReference type="Proteomes" id="UP000030655"/>
    </source>
</evidence>
<feature type="chain" id="PRO_5001571734" evidence="1">
    <location>
        <begin position="19"/>
        <end position="349"/>
    </location>
</feature>
<feature type="signal peptide" evidence="1">
    <location>
        <begin position="1"/>
        <end position="18"/>
    </location>
</feature>
<keyword evidence="3" id="KW-1185">Reference proteome</keyword>
<proteinExistence type="predicted"/>
<protein>
    <submittedName>
        <fullName evidence="2">Uncharacterized protein</fullName>
    </submittedName>
</protein>
<dbReference type="VEuPathDB" id="MicrosporidiaDB:H312_03136"/>
<name>A0A059EX86_9MICR</name>
<evidence type="ECO:0000313" key="2">
    <source>
        <dbReference type="EMBL" id="KCZ79477.1"/>
    </source>
</evidence>
<keyword evidence="1" id="KW-0732">Signal</keyword>
<reference evidence="2 3" key="2">
    <citation type="submission" date="2014-03" db="EMBL/GenBank/DDBJ databases">
        <title>The Genome Sequence of Anncaliia algerae insect isolate PRA339.</title>
        <authorList>
            <consortium name="The Broad Institute Genome Sequencing Platform"/>
            <consortium name="The Broad Institute Genome Sequencing Center for Infectious Disease"/>
            <person name="Cuomo C."/>
            <person name="Becnel J."/>
            <person name="Sanscrainte N."/>
            <person name="Walker B."/>
            <person name="Young S.K."/>
            <person name="Zeng Q."/>
            <person name="Gargeya S."/>
            <person name="Fitzgerald M."/>
            <person name="Haas B."/>
            <person name="Abouelleil A."/>
            <person name="Alvarado L."/>
            <person name="Arachchi H.M."/>
            <person name="Berlin A.M."/>
            <person name="Chapman S.B."/>
            <person name="Dewar J."/>
            <person name="Goldberg J."/>
            <person name="Griggs A."/>
            <person name="Gujja S."/>
            <person name="Hansen M."/>
            <person name="Howarth C."/>
            <person name="Imamovic A."/>
            <person name="Larimer J."/>
            <person name="McCowan C."/>
            <person name="Murphy C."/>
            <person name="Neiman D."/>
            <person name="Pearson M."/>
            <person name="Priest M."/>
            <person name="Roberts A."/>
            <person name="Saif S."/>
            <person name="Shea T."/>
            <person name="Sisk P."/>
            <person name="Sykes S."/>
            <person name="Wortman J."/>
            <person name="Nusbaum C."/>
            <person name="Birren B."/>
        </authorList>
    </citation>
    <scope>NUCLEOTIDE SEQUENCE [LARGE SCALE GENOMIC DNA]</scope>
    <source>
        <strain evidence="2 3">PRA339</strain>
    </source>
</reference>
<dbReference type="HOGENOM" id="CLU_071076_0_0_1"/>
<dbReference type="AlphaFoldDB" id="A0A059EX86"/>
<accession>A0A059EX86</accession>
<dbReference type="EMBL" id="KK365270">
    <property type="protein sequence ID" value="KCZ79477.1"/>
    <property type="molecule type" value="Genomic_DNA"/>
</dbReference>